<keyword evidence="1" id="KW-1133">Transmembrane helix</keyword>
<organism evidence="2 3">
    <name type="scientific">Ideonella lacteola</name>
    <dbReference type="NCBI Taxonomy" id="2984193"/>
    <lineage>
        <taxon>Bacteria</taxon>
        <taxon>Pseudomonadati</taxon>
        <taxon>Pseudomonadota</taxon>
        <taxon>Betaproteobacteria</taxon>
        <taxon>Burkholderiales</taxon>
        <taxon>Sphaerotilaceae</taxon>
        <taxon>Ideonella</taxon>
    </lineage>
</organism>
<proteinExistence type="predicted"/>
<keyword evidence="1" id="KW-0472">Membrane</keyword>
<name>A0ABU9BTN6_9BURK</name>
<dbReference type="Proteomes" id="UP001371218">
    <property type="component" value="Unassembled WGS sequence"/>
</dbReference>
<reference evidence="2 3" key="1">
    <citation type="submission" date="2024-04" db="EMBL/GenBank/DDBJ databases">
        <title>Novel species of the genus Ideonella isolated from streams.</title>
        <authorList>
            <person name="Lu H."/>
        </authorList>
    </citation>
    <scope>NUCLEOTIDE SEQUENCE [LARGE SCALE GENOMIC DNA]</scope>
    <source>
        <strain evidence="2 3">DXS29W</strain>
    </source>
</reference>
<feature type="transmembrane region" description="Helical" evidence="1">
    <location>
        <begin position="6"/>
        <end position="27"/>
    </location>
</feature>
<protein>
    <submittedName>
        <fullName evidence="2">Uncharacterized protein</fullName>
    </submittedName>
</protein>
<evidence type="ECO:0000256" key="1">
    <source>
        <dbReference type="SAM" id="Phobius"/>
    </source>
</evidence>
<gene>
    <name evidence="2" type="ORF">AACH06_15445</name>
</gene>
<keyword evidence="1" id="KW-0812">Transmembrane</keyword>
<dbReference type="EMBL" id="JBBUTG010000009">
    <property type="protein sequence ID" value="MEK8032222.1"/>
    <property type="molecule type" value="Genomic_DNA"/>
</dbReference>
<keyword evidence="3" id="KW-1185">Reference proteome</keyword>
<evidence type="ECO:0000313" key="3">
    <source>
        <dbReference type="Proteomes" id="UP001371218"/>
    </source>
</evidence>
<accession>A0ABU9BTN6</accession>
<dbReference type="RefSeq" id="WP_341426634.1">
    <property type="nucleotide sequence ID" value="NZ_JBBUTG010000009.1"/>
</dbReference>
<comment type="caution">
    <text evidence="2">The sequence shown here is derived from an EMBL/GenBank/DDBJ whole genome shotgun (WGS) entry which is preliminary data.</text>
</comment>
<evidence type="ECO:0000313" key="2">
    <source>
        <dbReference type="EMBL" id="MEK8032222.1"/>
    </source>
</evidence>
<sequence>MSETIYLLTIFALPVTLLLIFGMKYYAATQQAKARQVQEASFRDVASRATAMQAETAAALSSIRTTLADVTTRLAAVEKILKQVE</sequence>